<dbReference type="Pfam" id="PF03471">
    <property type="entry name" value="CorC_HlyC"/>
    <property type="match status" value="1"/>
</dbReference>
<evidence type="ECO:0000256" key="6">
    <source>
        <dbReference type="PROSITE-ProRule" id="PRU00703"/>
    </source>
</evidence>
<evidence type="ECO:0000256" key="5">
    <source>
        <dbReference type="ARBA" id="ARBA00023122"/>
    </source>
</evidence>
<feature type="compositionally biased region" description="Polar residues" evidence="7">
    <location>
        <begin position="432"/>
        <end position="455"/>
    </location>
</feature>
<evidence type="ECO:0000256" key="1">
    <source>
        <dbReference type="ARBA" id="ARBA00004651"/>
    </source>
</evidence>
<evidence type="ECO:0000256" key="2">
    <source>
        <dbReference type="ARBA" id="ARBA00006337"/>
    </source>
</evidence>
<dbReference type="PROSITE" id="PS51371">
    <property type="entry name" value="CBS"/>
    <property type="match status" value="2"/>
</dbReference>
<dbReference type="InterPro" id="IPR044751">
    <property type="entry name" value="Ion_transp-like_CBS"/>
</dbReference>
<dbReference type="Pfam" id="PF00571">
    <property type="entry name" value="CBS"/>
    <property type="match status" value="2"/>
</dbReference>
<comment type="caution">
    <text evidence="10">The sequence shown here is derived from an EMBL/GenBank/DDBJ whole genome shotgun (WGS) entry which is preliminary data.</text>
</comment>
<keyword evidence="4" id="KW-0677">Repeat</keyword>
<keyword evidence="8" id="KW-1133">Transmembrane helix</keyword>
<dbReference type="SUPFAM" id="SSF54631">
    <property type="entry name" value="CBS-domain pair"/>
    <property type="match status" value="1"/>
</dbReference>
<dbReference type="GO" id="GO:0005886">
    <property type="term" value="C:plasma membrane"/>
    <property type="evidence" value="ECO:0007669"/>
    <property type="project" value="UniProtKB-SubCell"/>
</dbReference>
<dbReference type="SMART" id="SM00116">
    <property type="entry name" value="CBS"/>
    <property type="match status" value="2"/>
</dbReference>
<feature type="domain" description="CBS" evidence="9">
    <location>
        <begin position="209"/>
        <end position="270"/>
    </location>
</feature>
<dbReference type="PANTHER" id="PTHR22777">
    <property type="entry name" value="HEMOLYSIN-RELATED"/>
    <property type="match status" value="1"/>
</dbReference>
<proteinExistence type="inferred from homology"/>
<feature type="transmembrane region" description="Helical" evidence="8">
    <location>
        <begin position="93"/>
        <end position="111"/>
    </location>
</feature>
<comment type="subcellular location">
    <subcellularLocation>
        <location evidence="1">Cell membrane</location>
        <topology evidence="1">Multi-pass membrane protein</topology>
    </subcellularLocation>
</comment>
<dbReference type="Proteomes" id="UP000219947">
    <property type="component" value="Unassembled WGS sequence"/>
</dbReference>
<feature type="domain" description="CBS" evidence="9">
    <location>
        <begin position="278"/>
        <end position="335"/>
    </location>
</feature>
<dbReference type="GO" id="GO:0050660">
    <property type="term" value="F:flavin adenine dinucleotide binding"/>
    <property type="evidence" value="ECO:0007669"/>
    <property type="project" value="InterPro"/>
</dbReference>
<protein>
    <submittedName>
        <fullName evidence="10">HlyC/CorC family transporter</fullName>
    </submittedName>
</protein>
<dbReference type="InterPro" id="IPR046342">
    <property type="entry name" value="CBS_dom_sf"/>
</dbReference>
<keyword evidence="11" id="KW-1185">Reference proteome</keyword>
<evidence type="ECO:0000313" key="10">
    <source>
        <dbReference type="EMBL" id="PEN16785.1"/>
    </source>
</evidence>
<organism evidence="10 11">
    <name type="scientific">Rothia dentocariosa</name>
    <dbReference type="NCBI Taxonomy" id="2047"/>
    <lineage>
        <taxon>Bacteria</taxon>
        <taxon>Bacillati</taxon>
        <taxon>Actinomycetota</taxon>
        <taxon>Actinomycetes</taxon>
        <taxon>Micrococcales</taxon>
        <taxon>Micrococcaceae</taxon>
        <taxon>Rothia</taxon>
    </lineage>
</organism>
<dbReference type="Gene3D" id="3.30.465.10">
    <property type="match status" value="1"/>
</dbReference>
<comment type="similarity">
    <text evidence="2">Belongs to the UPF0053 family.</text>
</comment>
<keyword evidence="8" id="KW-0812">Transmembrane</keyword>
<dbReference type="Gene3D" id="3.10.580.10">
    <property type="entry name" value="CBS-domain"/>
    <property type="match status" value="1"/>
</dbReference>
<keyword evidence="5 6" id="KW-0129">CBS domain</keyword>
<name>A0A2A8D733_9MICC</name>
<dbReference type="SMART" id="SM01091">
    <property type="entry name" value="CorC_HlyC"/>
    <property type="match status" value="1"/>
</dbReference>
<evidence type="ECO:0000256" key="7">
    <source>
        <dbReference type="SAM" id="MobiDB-lite"/>
    </source>
</evidence>
<dbReference type="PANTHER" id="PTHR22777:SF32">
    <property type="entry name" value="UPF0053 INNER MEMBRANE PROTEIN YFJD"/>
    <property type="match status" value="1"/>
</dbReference>
<dbReference type="SUPFAM" id="SSF56176">
    <property type="entry name" value="FAD-binding/transporter-associated domain-like"/>
    <property type="match status" value="1"/>
</dbReference>
<feature type="transmembrane region" description="Helical" evidence="8">
    <location>
        <begin position="123"/>
        <end position="144"/>
    </location>
</feature>
<sequence>MVGLLLFILALIATVLAFTITVAETAFIYLPRTEAEEVAQEHPHSVFARVLTEASTGNDERYTHPLRLARVLTTGVATLAFMVAILGIVEHHWLAGLITLACVALVGYPLLTVLARALGRNRAVVMLKGLAAPVHFTAITLGWLSSSLDALVHKAAPQRVLDGPAGVFAEDELREFLDRASDAETIEDDEAQIVQSVFELDDTRIRSIMVPRTDMLTVEANESIENALSLFLRSGYSRMPVIGESNDDVLGILYLKDCMQAHLAHSHGDAPEPSIISLMREARFEPESKKVMDLLRQMQRESTHVAVVVDEYGGTAGMVTLEDLIEELVGDISDEYDNEKPEYSLQEDGSFKVSARLSVEDLGEIFGIDLDDEDVDTVGGLLAKHLGKVPIVGSEVTVEGITIRAIGSSGRRHQVDMLRVYRQESQPHLGEESNSPEGTGFNTPLDLSSSQQTFN</sequence>
<reference evidence="10" key="1">
    <citation type="submission" date="2017-10" db="EMBL/GenBank/DDBJ databases">
        <title>Kefir isolates.</title>
        <authorList>
            <person name="Kim Y."/>
            <person name="Blasche S."/>
        </authorList>
    </citation>
    <scope>NUCLEOTIDE SEQUENCE [LARGE SCALE GENOMIC DNA]</scope>
    <source>
        <strain evidence="10">OG2-2</strain>
    </source>
</reference>
<dbReference type="FunFam" id="3.10.580.10:FF:000002">
    <property type="entry name" value="Magnesium/cobalt efflux protein CorC"/>
    <property type="match status" value="1"/>
</dbReference>
<dbReference type="InterPro" id="IPR000644">
    <property type="entry name" value="CBS_dom"/>
</dbReference>
<dbReference type="RefSeq" id="WP_048778174.1">
    <property type="nucleotide sequence ID" value="NZ_JAOVAQ010000001.1"/>
</dbReference>
<evidence type="ECO:0000313" key="11">
    <source>
        <dbReference type="Proteomes" id="UP000219947"/>
    </source>
</evidence>
<gene>
    <name evidence="10" type="ORF">CRM92_01730</name>
</gene>
<accession>A0A2A8D733</accession>
<evidence type="ECO:0000256" key="8">
    <source>
        <dbReference type="SAM" id="Phobius"/>
    </source>
</evidence>
<dbReference type="AlphaFoldDB" id="A0A2A8D733"/>
<evidence type="ECO:0000259" key="9">
    <source>
        <dbReference type="PROSITE" id="PS51371"/>
    </source>
</evidence>
<evidence type="ECO:0000256" key="4">
    <source>
        <dbReference type="ARBA" id="ARBA00022737"/>
    </source>
</evidence>
<feature type="region of interest" description="Disordered" evidence="7">
    <location>
        <begin position="425"/>
        <end position="455"/>
    </location>
</feature>
<dbReference type="InterPro" id="IPR016169">
    <property type="entry name" value="FAD-bd_PCMH_sub2"/>
</dbReference>
<dbReference type="CDD" id="cd04590">
    <property type="entry name" value="CBS_pair_CorC_HlyC_assoc"/>
    <property type="match status" value="1"/>
</dbReference>
<evidence type="ECO:0000256" key="3">
    <source>
        <dbReference type="ARBA" id="ARBA00022475"/>
    </source>
</evidence>
<dbReference type="EMBL" id="PDEV01000001">
    <property type="protein sequence ID" value="PEN16785.1"/>
    <property type="molecule type" value="Genomic_DNA"/>
</dbReference>
<dbReference type="InterPro" id="IPR005170">
    <property type="entry name" value="Transptr-assoc_dom"/>
</dbReference>
<dbReference type="InterPro" id="IPR036318">
    <property type="entry name" value="FAD-bd_PCMH-like_sf"/>
</dbReference>
<feature type="transmembrane region" description="Helical" evidence="8">
    <location>
        <begin position="68"/>
        <end position="86"/>
    </location>
</feature>
<keyword evidence="8" id="KW-0472">Membrane</keyword>
<keyword evidence="3" id="KW-1003">Cell membrane</keyword>